<sequence>MTERKEWTPPCHAACSTCAFSTLFPVFTYLLLPAGVIALVKLGEAYLLLFLGQLLLAIGAVEWSWLAFRICQRLLLAAKLHEDSLTTFSADRAAAIQEDPTHLTLQTHTQHASDEEARRLRALEDQSLRREVPGDSYINLLNETIRPKSFAIAPLTDKICSGRWYLAAFFLATVGAAVSVALGYAMEYRVFDSSNPTSGWKMMVGASAEAAFVSIFCGSLAPTGADAVVLVVYQACVLAASMNAYLKLQLNVIASIAQVDPLFTILAGAIIIILFRVVTSKVVMHSLLLVLCDVLGLVCIVAPLIAFADLIDQAMSQSFKNQLALFLLVVLAADVGDCLAKYLQLHRPQALNCCHRIEFKTEASSYEVEALAISLTCGAIMIAADWLGMGGADLTIIEVVVLFCSIALGQWCRLWMAHVRQMAKVSTSAFYFPEGSRTCGVLDRMTVFLVAIIVYYPYIKQKYFS</sequence>
<keyword evidence="5 12" id="KW-0812">Transmembrane</keyword>
<feature type="transmembrane region" description="Helical" evidence="12">
    <location>
        <begin position="287"/>
        <end position="311"/>
    </location>
</feature>
<keyword evidence="7 12" id="KW-1133">Transmembrane helix</keyword>
<evidence type="ECO:0000256" key="12">
    <source>
        <dbReference type="SAM" id="Phobius"/>
    </source>
</evidence>
<accession>A0A976NZ56</accession>
<keyword evidence="11" id="KW-1208">Phospholipid metabolism</keyword>
<keyword evidence="14" id="KW-1185">Reference proteome</keyword>
<evidence type="ECO:0000256" key="5">
    <source>
        <dbReference type="ARBA" id="ARBA00022692"/>
    </source>
</evidence>
<evidence type="ECO:0000256" key="7">
    <source>
        <dbReference type="ARBA" id="ARBA00022989"/>
    </source>
</evidence>
<keyword evidence="3" id="KW-0444">Lipid biosynthesis</keyword>
<dbReference type="AlphaFoldDB" id="A0A976NZ56"/>
<evidence type="ECO:0008006" key="15">
    <source>
        <dbReference type="Google" id="ProtNLM"/>
    </source>
</evidence>
<dbReference type="PANTHER" id="PTHR46382">
    <property type="entry name" value="PHOSPHATIDATE CYTIDYLYLTRANSFERASE"/>
    <property type="match status" value="1"/>
</dbReference>
<dbReference type="PANTHER" id="PTHR46382:SF1">
    <property type="entry name" value="PHOSPHATIDATE CYTIDYLYLTRANSFERASE"/>
    <property type="match status" value="1"/>
</dbReference>
<feature type="transmembrane region" description="Helical" evidence="12">
    <location>
        <begin position="198"/>
        <end position="220"/>
    </location>
</feature>
<gene>
    <name evidence="13" type="ORF">CCR75_002408</name>
</gene>
<reference evidence="13 14" key="1">
    <citation type="journal article" date="2021" name="Genome Biol.">
        <title>AFLAP: assembly-free linkage analysis pipeline using k-mers from genome sequencing data.</title>
        <authorList>
            <person name="Fletcher K."/>
            <person name="Zhang L."/>
            <person name="Gil J."/>
            <person name="Han R."/>
            <person name="Cavanaugh K."/>
            <person name="Michelmore R."/>
        </authorList>
    </citation>
    <scope>NUCLEOTIDE SEQUENCE [LARGE SCALE GENOMIC DNA]</scope>
    <source>
        <strain evidence="13 14">SF5</strain>
    </source>
</reference>
<feature type="transmembrane region" description="Helical" evidence="12">
    <location>
        <begin position="323"/>
        <end position="343"/>
    </location>
</feature>
<dbReference type="GO" id="GO:0005886">
    <property type="term" value="C:plasma membrane"/>
    <property type="evidence" value="ECO:0007669"/>
    <property type="project" value="UniProtKB-SubCell"/>
</dbReference>
<keyword evidence="2" id="KW-1003">Cell membrane</keyword>
<feature type="transmembrane region" description="Helical" evidence="12">
    <location>
        <begin position="396"/>
        <end position="416"/>
    </location>
</feature>
<evidence type="ECO:0000256" key="6">
    <source>
        <dbReference type="ARBA" id="ARBA00022695"/>
    </source>
</evidence>
<dbReference type="Proteomes" id="UP000294530">
    <property type="component" value="Unassembled WGS sequence"/>
</dbReference>
<evidence type="ECO:0000256" key="1">
    <source>
        <dbReference type="ARBA" id="ARBA00004651"/>
    </source>
</evidence>
<feature type="transmembrane region" description="Helical" evidence="12">
    <location>
        <begin position="441"/>
        <end position="459"/>
    </location>
</feature>
<dbReference type="KEGG" id="blac:94346176"/>
<dbReference type="OrthoDB" id="163858at2759"/>
<evidence type="ECO:0000313" key="14">
    <source>
        <dbReference type="Proteomes" id="UP000294530"/>
    </source>
</evidence>
<evidence type="ECO:0000256" key="2">
    <source>
        <dbReference type="ARBA" id="ARBA00022475"/>
    </source>
</evidence>
<evidence type="ECO:0000256" key="9">
    <source>
        <dbReference type="ARBA" id="ARBA00023136"/>
    </source>
</evidence>
<protein>
    <recommendedName>
        <fullName evidence="15">Transmembrane protein</fullName>
    </recommendedName>
</protein>
<comment type="caution">
    <text evidence="13">The sequence shown here is derived from an EMBL/GenBank/DDBJ whole genome shotgun (WGS) entry which is preliminary data.</text>
</comment>
<dbReference type="RefSeq" id="XP_067822901.1">
    <property type="nucleotide sequence ID" value="XM_067960505.1"/>
</dbReference>
<evidence type="ECO:0000256" key="11">
    <source>
        <dbReference type="ARBA" id="ARBA00023264"/>
    </source>
</evidence>
<feature type="transmembrane region" description="Helical" evidence="12">
    <location>
        <begin position="12"/>
        <end position="40"/>
    </location>
</feature>
<evidence type="ECO:0000256" key="3">
    <source>
        <dbReference type="ARBA" id="ARBA00022516"/>
    </source>
</evidence>
<dbReference type="GeneID" id="94346176"/>
<dbReference type="GO" id="GO:0004605">
    <property type="term" value="F:phosphatidate cytidylyltransferase activity"/>
    <property type="evidence" value="ECO:0007669"/>
    <property type="project" value="TreeGrafter"/>
</dbReference>
<evidence type="ECO:0000256" key="8">
    <source>
        <dbReference type="ARBA" id="ARBA00023098"/>
    </source>
</evidence>
<keyword evidence="9 12" id="KW-0472">Membrane</keyword>
<evidence type="ECO:0000256" key="4">
    <source>
        <dbReference type="ARBA" id="ARBA00022679"/>
    </source>
</evidence>
<evidence type="ECO:0000256" key="10">
    <source>
        <dbReference type="ARBA" id="ARBA00023209"/>
    </source>
</evidence>
<keyword evidence="10" id="KW-0594">Phospholipid biosynthesis</keyword>
<feature type="transmembrane region" description="Helical" evidence="12">
    <location>
        <begin position="252"/>
        <end position="275"/>
    </location>
</feature>
<feature type="transmembrane region" description="Helical" evidence="12">
    <location>
        <begin position="164"/>
        <end position="186"/>
    </location>
</feature>
<keyword evidence="8" id="KW-0443">Lipid metabolism</keyword>
<evidence type="ECO:0000313" key="13">
    <source>
        <dbReference type="EMBL" id="TDH73403.1"/>
    </source>
</evidence>
<organism evidence="13 14">
    <name type="scientific">Bremia lactucae</name>
    <name type="common">Lettuce downy mildew</name>
    <dbReference type="NCBI Taxonomy" id="4779"/>
    <lineage>
        <taxon>Eukaryota</taxon>
        <taxon>Sar</taxon>
        <taxon>Stramenopiles</taxon>
        <taxon>Oomycota</taxon>
        <taxon>Peronosporomycetes</taxon>
        <taxon>Peronosporales</taxon>
        <taxon>Peronosporaceae</taxon>
        <taxon>Bremia</taxon>
    </lineage>
</organism>
<proteinExistence type="predicted"/>
<keyword evidence="6" id="KW-0548">Nucleotidyltransferase</keyword>
<name>A0A976NZ56_BRELC</name>
<comment type="subcellular location">
    <subcellularLocation>
        <location evidence="1">Cell membrane</location>
        <topology evidence="1">Multi-pass membrane protein</topology>
    </subcellularLocation>
</comment>
<feature type="transmembrane region" description="Helical" evidence="12">
    <location>
        <begin position="227"/>
        <end position="246"/>
    </location>
</feature>
<keyword evidence="4" id="KW-0808">Transferase</keyword>
<dbReference type="EMBL" id="SHOA02000036">
    <property type="protein sequence ID" value="TDH73403.1"/>
    <property type="molecule type" value="Genomic_DNA"/>
</dbReference>
<feature type="transmembrane region" description="Helical" evidence="12">
    <location>
        <begin position="364"/>
        <end position="384"/>
    </location>
</feature>
<dbReference type="GO" id="GO:0016024">
    <property type="term" value="P:CDP-diacylglycerol biosynthetic process"/>
    <property type="evidence" value="ECO:0007669"/>
    <property type="project" value="TreeGrafter"/>
</dbReference>
<feature type="transmembrane region" description="Helical" evidence="12">
    <location>
        <begin position="46"/>
        <end position="68"/>
    </location>
</feature>